<evidence type="ECO:0000313" key="1">
    <source>
        <dbReference type="EMBL" id="ATB42903.1"/>
    </source>
</evidence>
<evidence type="ECO:0000313" key="2">
    <source>
        <dbReference type="Proteomes" id="UP000217257"/>
    </source>
</evidence>
<reference evidence="1 2" key="1">
    <citation type="submission" date="2017-06" db="EMBL/GenBank/DDBJ databases">
        <title>Sequencing and comparative analysis of myxobacterial genomes.</title>
        <authorList>
            <person name="Rupp O."/>
            <person name="Goesmann A."/>
            <person name="Sogaard-Andersen L."/>
        </authorList>
    </citation>
    <scope>NUCLEOTIDE SEQUENCE [LARGE SCALE GENOMIC DNA]</scope>
    <source>
        <strain evidence="1 2">DSM 52655</strain>
    </source>
</reference>
<dbReference type="KEGG" id="cfus:CYFUS_008382"/>
<accession>A0A250JH03</accession>
<organism evidence="1 2">
    <name type="scientific">Cystobacter fuscus</name>
    <dbReference type="NCBI Taxonomy" id="43"/>
    <lineage>
        <taxon>Bacteria</taxon>
        <taxon>Pseudomonadati</taxon>
        <taxon>Myxococcota</taxon>
        <taxon>Myxococcia</taxon>
        <taxon>Myxococcales</taxon>
        <taxon>Cystobacterineae</taxon>
        <taxon>Archangiaceae</taxon>
        <taxon>Cystobacter</taxon>
    </lineage>
</organism>
<proteinExistence type="predicted"/>
<protein>
    <submittedName>
        <fullName evidence="1">Uncharacterized protein</fullName>
    </submittedName>
</protein>
<name>A0A250JH03_9BACT</name>
<dbReference type="EMBL" id="CP022098">
    <property type="protein sequence ID" value="ATB42903.1"/>
    <property type="molecule type" value="Genomic_DNA"/>
</dbReference>
<gene>
    <name evidence="1" type="ORF">CYFUS_008382</name>
</gene>
<dbReference type="AlphaFoldDB" id="A0A250JH03"/>
<sequence>MKATGPFAPFIGNPEHLLGQLTALLYKTLGLSQLPVL</sequence>
<dbReference type="Proteomes" id="UP000217257">
    <property type="component" value="Chromosome"/>
</dbReference>